<dbReference type="GO" id="GO:0005548">
    <property type="term" value="F:phospholipid transporter activity"/>
    <property type="evidence" value="ECO:0007669"/>
    <property type="project" value="TreeGrafter"/>
</dbReference>
<keyword evidence="5 7" id="KW-1133">Transmembrane helix</keyword>
<feature type="transmembrane region" description="Helical" evidence="7">
    <location>
        <begin position="192"/>
        <end position="212"/>
    </location>
</feature>
<dbReference type="Proteomes" id="UP000244792">
    <property type="component" value="Chromosome"/>
</dbReference>
<dbReference type="PANTHER" id="PTHR30188">
    <property type="entry name" value="ABC TRANSPORTER PERMEASE PROTEIN-RELATED"/>
    <property type="match status" value="1"/>
</dbReference>
<feature type="transmembrane region" description="Helical" evidence="7">
    <location>
        <begin position="69"/>
        <end position="87"/>
    </location>
</feature>
<dbReference type="Pfam" id="PF02405">
    <property type="entry name" value="MlaE"/>
    <property type="match status" value="1"/>
</dbReference>
<feature type="transmembrane region" description="Helical" evidence="7">
    <location>
        <begin position="14"/>
        <end position="32"/>
    </location>
</feature>
<protein>
    <submittedName>
        <fullName evidence="8">Phospholipid/cholesterol/gamma-HCH transport system permease protein</fullName>
    </submittedName>
</protein>
<evidence type="ECO:0000313" key="8">
    <source>
        <dbReference type="EMBL" id="AWB09601.1"/>
    </source>
</evidence>
<name>A0A2R4VYG3_THEAF</name>
<feature type="transmembrane region" description="Helical" evidence="7">
    <location>
        <begin position="39"/>
        <end position="63"/>
    </location>
</feature>
<dbReference type="InterPro" id="IPR030802">
    <property type="entry name" value="Permease_MalE"/>
</dbReference>
<evidence type="ECO:0000256" key="3">
    <source>
        <dbReference type="ARBA" id="ARBA00022448"/>
    </source>
</evidence>
<accession>A0A2R4VYG3</accession>
<gene>
    <name evidence="8" type="ORF">TDSAC_0215</name>
</gene>
<evidence type="ECO:0000256" key="5">
    <source>
        <dbReference type="ARBA" id="ARBA00022989"/>
    </source>
</evidence>
<dbReference type="OrthoDB" id="9810518at2"/>
<proteinExistence type="inferred from homology"/>
<dbReference type="GO" id="GO:0043190">
    <property type="term" value="C:ATP-binding cassette (ABC) transporter complex"/>
    <property type="evidence" value="ECO:0007669"/>
    <property type="project" value="InterPro"/>
</dbReference>
<evidence type="ECO:0000256" key="6">
    <source>
        <dbReference type="ARBA" id="ARBA00023136"/>
    </source>
</evidence>
<dbReference type="NCBIfam" id="TIGR00056">
    <property type="entry name" value="MlaE family lipid ABC transporter permease subunit"/>
    <property type="match status" value="1"/>
</dbReference>
<keyword evidence="6 7" id="KW-0472">Membrane</keyword>
<keyword evidence="9" id="KW-1185">Reference proteome</keyword>
<feature type="transmembrane region" description="Helical" evidence="7">
    <location>
        <begin position="131"/>
        <end position="153"/>
    </location>
</feature>
<keyword evidence="3" id="KW-0813">Transport</keyword>
<evidence type="ECO:0000313" key="9">
    <source>
        <dbReference type="Proteomes" id="UP000244792"/>
    </source>
</evidence>
<dbReference type="EMBL" id="CP020921">
    <property type="protein sequence ID" value="AWB09601.1"/>
    <property type="molecule type" value="Genomic_DNA"/>
</dbReference>
<dbReference type="InterPro" id="IPR003453">
    <property type="entry name" value="ABC_MlaE_roteobac"/>
</dbReference>
<reference evidence="8 9" key="1">
    <citation type="submission" date="2017-04" db="EMBL/GenBank/DDBJ databases">
        <title>Genomic insights into metabolism of Thermodesulfobium acidiphilum.</title>
        <authorList>
            <person name="Toshchakov S.V."/>
            <person name="Frolov E.N."/>
            <person name="Kublanov I.V."/>
            <person name="Samarov N.I."/>
            <person name="Novikov A."/>
            <person name="Lebedinsky A.V."/>
            <person name="Bonch-Osmolovskaya E.A."/>
            <person name="Chernyh N.A."/>
        </authorList>
    </citation>
    <scope>NUCLEOTIDE SEQUENCE [LARGE SCALE GENOMIC DNA]</scope>
    <source>
        <strain evidence="8 9">3127-1</strain>
    </source>
</reference>
<keyword evidence="4 7" id="KW-0812">Transmembrane</keyword>
<evidence type="ECO:0000256" key="1">
    <source>
        <dbReference type="ARBA" id="ARBA00004141"/>
    </source>
</evidence>
<sequence>MNYFIEFFSDVGQLSYLFFRSIVALLTVRFRFFLFLDQCFMIGVESVPIVFITSLFVGMVFSIQTAREFVFYGAGSVVGGVVGIAIIRELGPMITGVVVAGRVGSAMAAEIGTMKVTEQIDALLSMSVDPIFYLVAPRVFACMLMLPLLTVIANLAGVIGGYFVAVYYGGVIPSSFVESIKFLVKVWDIEASLIKAMIFGCIISLIGTFIGLRTKAGARGVGNSTMLSVVISLILIFVFNYFLSMVMFSR</sequence>
<comment type="subcellular location">
    <subcellularLocation>
        <location evidence="1">Membrane</location>
        <topology evidence="1">Multi-pass membrane protein</topology>
    </subcellularLocation>
</comment>
<organism evidence="8 9">
    <name type="scientific">Thermodesulfobium acidiphilum</name>
    <dbReference type="NCBI Taxonomy" id="1794699"/>
    <lineage>
        <taxon>Bacteria</taxon>
        <taxon>Pseudomonadati</taxon>
        <taxon>Thermodesulfobiota</taxon>
        <taxon>Thermodesulfobiia</taxon>
        <taxon>Thermodesulfobiales</taxon>
        <taxon>Thermodesulfobiaceae</taxon>
        <taxon>Thermodesulfobium</taxon>
    </lineage>
</organism>
<dbReference type="AlphaFoldDB" id="A0A2R4VYG3"/>
<comment type="similarity">
    <text evidence="2 7">Belongs to the MlaE permease family.</text>
</comment>
<evidence type="ECO:0000256" key="4">
    <source>
        <dbReference type="ARBA" id="ARBA00022692"/>
    </source>
</evidence>
<evidence type="ECO:0000256" key="2">
    <source>
        <dbReference type="ARBA" id="ARBA00007556"/>
    </source>
</evidence>
<dbReference type="KEGG" id="taci:TDSAC_0215"/>
<feature type="transmembrane region" description="Helical" evidence="7">
    <location>
        <begin position="224"/>
        <end position="243"/>
    </location>
</feature>
<evidence type="ECO:0000256" key="7">
    <source>
        <dbReference type="RuleBase" id="RU362044"/>
    </source>
</evidence>
<dbReference type="RefSeq" id="WP_108308112.1">
    <property type="nucleotide sequence ID" value="NZ_CP020921.1"/>
</dbReference>
<feature type="transmembrane region" description="Helical" evidence="7">
    <location>
        <begin position="159"/>
        <end position="180"/>
    </location>
</feature>
<dbReference type="PANTHER" id="PTHR30188:SF4">
    <property type="entry name" value="PROTEIN TRIGALACTOSYLDIACYLGLYCEROL 1, CHLOROPLASTIC"/>
    <property type="match status" value="1"/>
</dbReference>